<proteinExistence type="predicted"/>
<evidence type="ECO:0000313" key="2">
    <source>
        <dbReference type="Proteomes" id="UP000003505"/>
    </source>
</evidence>
<protein>
    <submittedName>
        <fullName evidence="1">Uncharacterized protein</fullName>
    </submittedName>
</protein>
<dbReference type="AlphaFoldDB" id="C9LSH0"/>
<dbReference type="EMBL" id="ACKP02000010">
    <property type="protein sequence ID" value="EEX78210.1"/>
    <property type="molecule type" value="Genomic_DNA"/>
</dbReference>
<sequence>MGERFVRLLKRKGGAALKNAWEKFCCAVVAVLLFAVVPCRALAAPDASEEWYWLASDAKYSKYFAPNEVTVVKSLNVAGLERAMPTVIHGWIKTSFSYEGAKETIANYGIKDILPDPATLSYSLALVEVSPQNRTFRYLEEDFYDAQGNILWSKRTPGSEKEMNSQQYDETFYAAIVDSVFGMGELERLTSSDRWYELWKEKRSDGGEESAMADTSTMRLKGELLFYWEWVTKKDAKGNTLEVQFLKRALNVPMGTVSTKDGKTWTPQAGWQDLEETDLTFHGIQQGSKEYTGFLRLRTYTAKNLAWLYRASLEPNAERRLQRDEE</sequence>
<reference evidence="1 2" key="1">
    <citation type="submission" date="2009-09" db="EMBL/GenBank/DDBJ databases">
        <authorList>
            <person name="Weinstock G."/>
            <person name="Sodergren E."/>
            <person name="Clifton S."/>
            <person name="Fulton L."/>
            <person name="Fulton B."/>
            <person name="Courtney L."/>
            <person name="Fronick C."/>
            <person name="Harrison M."/>
            <person name="Strong C."/>
            <person name="Farmer C."/>
            <person name="Delahaunty K."/>
            <person name="Markovic C."/>
            <person name="Hall O."/>
            <person name="Minx P."/>
            <person name="Tomlinson C."/>
            <person name="Mitreva M."/>
            <person name="Nelson J."/>
            <person name="Hou S."/>
            <person name="Wollam A."/>
            <person name="Pepin K.H."/>
            <person name="Johnson M."/>
            <person name="Bhonagiri V."/>
            <person name="Nash W.E."/>
            <person name="Warren W."/>
            <person name="Chinwalla A."/>
            <person name="Mardis E.R."/>
            <person name="Wilson R.K."/>
        </authorList>
    </citation>
    <scope>NUCLEOTIDE SEQUENCE [LARGE SCALE GENOMIC DNA]</scope>
    <source>
        <strain evidence="2">ATCC 35185 / DSM 20758 / VPI D19B-28</strain>
    </source>
</reference>
<dbReference type="STRING" id="546271.Selsp_1765"/>
<dbReference type="Proteomes" id="UP000003505">
    <property type="component" value="Unassembled WGS sequence"/>
</dbReference>
<gene>
    <name evidence="1" type="ORF">SELSPUOL_00395</name>
</gene>
<dbReference type="eggNOG" id="ENOG502ZQMN">
    <property type="taxonomic scope" value="Bacteria"/>
</dbReference>
<evidence type="ECO:0000313" key="1">
    <source>
        <dbReference type="EMBL" id="EEX78210.1"/>
    </source>
</evidence>
<accession>C9LSH0</accession>
<organism evidence="1 2">
    <name type="scientific">Selenomonas sputigena (strain ATCC 35185 / DSM 20758 / CCUG 44933 / VPI D19B-28)</name>
    <dbReference type="NCBI Taxonomy" id="546271"/>
    <lineage>
        <taxon>Bacteria</taxon>
        <taxon>Bacillati</taxon>
        <taxon>Bacillota</taxon>
        <taxon>Negativicutes</taxon>
        <taxon>Selenomonadales</taxon>
        <taxon>Selenomonadaceae</taxon>
        <taxon>Selenomonas</taxon>
    </lineage>
</organism>
<comment type="caution">
    <text evidence="1">The sequence shown here is derived from an EMBL/GenBank/DDBJ whole genome shotgun (WGS) entry which is preliminary data.</text>
</comment>
<name>C9LSH0_SELS3</name>